<keyword evidence="3" id="KW-0808">Transferase</keyword>
<dbReference type="GO" id="GO:0005524">
    <property type="term" value="F:ATP binding"/>
    <property type="evidence" value="ECO:0007669"/>
    <property type="project" value="InterPro"/>
</dbReference>
<name>A0AAD6ZFW1_9AGAR</name>
<dbReference type="InterPro" id="IPR001245">
    <property type="entry name" value="Ser-Thr/Tyr_kinase_cat_dom"/>
</dbReference>
<organism evidence="3 4">
    <name type="scientific">Mycena albidolilacea</name>
    <dbReference type="NCBI Taxonomy" id="1033008"/>
    <lineage>
        <taxon>Eukaryota</taxon>
        <taxon>Fungi</taxon>
        <taxon>Dikarya</taxon>
        <taxon>Basidiomycota</taxon>
        <taxon>Agaricomycotina</taxon>
        <taxon>Agaricomycetes</taxon>
        <taxon>Agaricomycetidae</taxon>
        <taxon>Agaricales</taxon>
        <taxon>Marasmiineae</taxon>
        <taxon>Mycenaceae</taxon>
        <taxon>Mycena</taxon>
    </lineage>
</organism>
<feature type="transmembrane region" description="Helical" evidence="1">
    <location>
        <begin position="352"/>
        <end position="372"/>
    </location>
</feature>
<accession>A0AAD6ZFW1</accession>
<dbReference type="Gene3D" id="1.10.510.10">
    <property type="entry name" value="Transferase(Phosphotransferase) domain 1"/>
    <property type="match status" value="1"/>
</dbReference>
<dbReference type="PROSITE" id="PS00109">
    <property type="entry name" value="PROTEIN_KINASE_TYR"/>
    <property type="match status" value="1"/>
</dbReference>
<dbReference type="SUPFAM" id="SSF56112">
    <property type="entry name" value="Protein kinase-like (PK-like)"/>
    <property type="match status" value="1"/>
</dbReference>
<evidence type="ECO:0000259" key="2">
    <source>
        <dbReference type="PROSITE" id="PS50011"/>
    </source>
</evidence>
<evidence type="ECO:0000313" key="4">
    <source>
        <dbReference type="Proteomes" id="UP001218218"/>
    </source>
</evidence>
<reference evidence="3" key="1">
    <citation type="submission" date="2023-03" db="EMBL/GenBank/DDBJ databases">
        <title>Massive genome expansion in bonnet fungi (Mycena s.s.) driven by repeated elements and novel gene families across ecological guilds.</title>
        <authorList>
            <consortium name="Lawrence Berkeley National Laboratory"/>
            <person name="Harder C.B."/>
            <person name="Miyauchi S."/>
            <person name="Viragh M."/>
            <person name="Kuo A."/>
            <person name="Thoen E."/>
            <person name="Andreopoulos B."/>
            <person name="Lu D."/>
            <person name="Skrede I."/>
            <person name="Drula E."/>
            <person name="Henrissat B."/>
            <person name="Morin E."/>
            <person name="Kohler A."/>
            <person name="Barry K."/>
            <person name="LaButti K."/>
            <person name="Morin E."/>
            <person name="Salamov A."/>
            <person name="Lipzen A."/>
            <person name="Mereny Z."/>
            <person name="Hegedus B."/>
            <person name="Baldrian P."/>
            <person name="Stursova M."/>
            <person name="Weitz H."/>
            <person name="Taylor A."/>
            <person name="Grigoriev I.V."/>
            <person name="Nagy L.G."/>
            <person name="Martin F."/>
            <person name="Kauserud H."/>
        </authorList>
    </citation>
    <scope>NUCLEOTIDE SEQUENCE</scope>
    <source>
        <strain evidence="3">CBHHK002</strain>
    </source>
</reference>
<keyword evidence="1" id="KW-1133">Transmembrane helix</keyword>
<evidence type="ECO:0000313" key="3">
    <source>
        <dbReference type="EMBL" id="KAJ7321241.1"/>
    </source>
</evidence>
<dbReference type="Pfam" id="PF07714">
    <property type="entry name" value="PK_Tyr_Ser-Thr"/>
    <property type="match status" value="1"/>
</dbReference>
<gene>
    <name evidence="3" type="ORF">DFH08DRAFT_753732</name>
</gene>
<proteinExistence type="predicted"/>
<protein>
    <submittedName>
        <fullName evidence="3">Kinase-like domain-containing protein</fullName>
    </submittedName>
</protein>
<dbReference type="AlphaFoldDB" id="A0AAD6ZFW1"/>
<feature type="domain" description="Protein kinase" evidence="2">
    <location>
        <begin position="46"/>
        <end position="308"/>
    </location>
</feature>
<keyword evidence="4" id="KW-1185">Reference proteome</keyword>
<dbReference type="PROSITE" id="PS50011">
    <property type="entry name" value="PROTEIN_KINASE_DOM"/>
    <property type="match status" value="1"/>
</dbReference>
<keyword evidence="1" id="KW-0472">Membrane</keyword>
<dbReference type="InterPro" id="IPR008266">
    <property type="entry name" value="Tyr_kinase_AS"/>
</dbReference>
<comment type="caution">
    <text evidence="3">The sequence shown here is derived from an EMBL/GenBank/DDBJ whole genome shotgun (WGS) entry which is preliminary data.</text>
</comment>
<dbReference type="InterPro" id="IPR051681">
    <property type="entry name" value="Ser/Thr_Kinases-Pseudokinases"/>
</dbReference>
<dbReference type="InterPro" id="IPR000719">
    <property type="entry name" value="Prot_kinase_dom"/>
</dbReference>
<dbReference type="GO" id="GO:0004674">
    <property type="term" value="F:protein serine/threonine kinase activity"/>
    <property type="evidence" value="ECO:0007669"/>
    <property type="project" value="TreeGrafter"/>
</dbReference>
<keyword evidence="3" id="KW-0418">Kinase</keyword>
<evidence type="ECO:0000256" key="1">
    <source>
        <dbReference type="SAM" id="Phobius"/>
    </source>
</evidence>
<dbReference type="PANTHER" id="PTHR44329">
    <property type="entry name" value="SERINE/THREONINE-PROTEIN KINASE TNNI3K-RELATED"/>
    <property type="match status" value="1"/>
</dbReference>
<sequence length="380" mass="42895">MDALQAELDRLEGNDRYRSACMKALRYLGDQHDILPSSFCCRGVVREGKGSVWGGGFADIWKGSLSEKPVCLKVLRFFATETDRERLKKEFFHEALIWRQLRHPNILPFLGIADELFAPSLCMVSPWMANGNLIRFLEGNPLHDRFQSILEVVEGINYLHEFDPPIVHADLRGANILVTDNLTCCLADFGLSRVIETQVPGSSMMLKGSLRWLPPEIMDYSLFKHAYFTAIDIYSFGCTIIEIYSGQPPFSHVKNEVAMLNEVLTVKREHARPHVFDDDDLWSLVITCLAFEPDVRPSAGELRQSLYALRAARDANSTADRSSDSEQIAVPSLIGAYQATTVQTFLLRGQKVALVLFWIGCVLLPTSLILYLRLKYLPHA</sequence>
<dbReference type="EMBL" id="JARIHO010000051">
    <property type="protein sequence ID" value="KAJ7321241.1"/>
    <property type="molecule type" value="Genomic_DNA"/>
</dbReference>
<keyword evidence="1" id="KW-0812">Transmembrane</keyword>
<dbReference type="Proteomes" id="UP001218218">
    <property type="component" value="Unassembled WGS sequence"/>
</dbReference>
<dbReference type="InterPro" id="IPR011009">
    <property type="entry name" value="Kinase-like_dom_sf"/>
</dbReference>